<evidence type="ECO:0000313" key="15">
    <source>
        <dbReference type="EMBL" id="GHB92287.1"/>
    </source>
</evidence>
<dbReference type="SUPFAM" id="SSF55681">
    <property type="entry name" value="Class II aaRS and biotin synthetases"/>
    <property type="match status" value="1"/>
</dbReference>
<dbReference type="Proteomes" id="UP000642829">
    <property type="component" value="Unassembled WGS sequence"/>
</dbReference>
<sequence length="346" mass="39009">MKEQLQAILTEVENAIPGIVKRSDFEAFKATISGPKGKLTDILKGMKNVPKEDRPAMGKLINEYKTQIEAFYTQALENLDALELAALIGPPIDPSLPSPDPAPGLLHPLTQTRRRMDDVFRKIGFTVAEGPEVETEWFCFDALNTPEDHPARDEQDTLFMPEDAKMGNVSKRGEERYILRSHTSTVQIRTMLAEKPPLRIISPGRVFRRDTSDATHSANFHQCEGLYIDREVTIKDLKAVLDYFVAEIFGKGSKVRLRPSFFPFTEPSFELDMMTPNLGKLSNQWIELGGCGMVDPKVFDAVGINSGKWTGFAFGMGVERIAMILHGIDDIRHFYNNDLRFLRQFA</sequence>
<dbReference type="EMBL" id="BMXG01000002">
    <property type="protein sequence ID" value="GHB92287.1"/>
    <property type="molecule type" value="Genomic_DNA"/>
</dbReference>
<evidence type="ECO:0000256" key="5">
    <source>
        <dbReference type="ARBA" id="ARBA00022598"/>
    </source>
</evidence>
<keyword evidence="6 13" id="KW-0479">Metal-binding</keyword>
<dbReference type="NCBIfam" id="TIGR00468">
    <property type="entry name" value="pheS"/>
    <property type="match status" value="1"/>
</dbReference>
<evidence type="ECO:0000256" key="10">
    <source>
        <dbReference type="ARBA" id="ARBA00022917"/>
    </source>
</evidence>
<dbReference type="GO" id="GO:0004826">
    <property type="term" value="F:phenylalanine-tRNA ligase activity"/>
    <property type="evidence" value="ECO:0007669"/>
    <property type="project" value="UniProtKB-UniRule"/>
</dbReference>
<comment type="similarity">
    <text evidence="2 13">Belongs to the class-II aminoacyl-tRNA synthetase family. Phe-tRNA synthetase alpha subunit type 1 subfamily.</text>
</comment>
<reference evidence="15" key="2">
    <citation type="submission" date="2020-09" db="EMBL/GenBank/DDBJ databases">
        <authorList>
            <person name="Sun Q."/>
            <person name="Kim S."/>
        </authorList>
    </citation>
    <scope>NUCLEOTIDE SEQUENCE</scope>
    <source>
        <strain evidence="15">KCTC 12870</strain>
    </source>
</reference>
<keyword evidence="7 13" id="KW-0547">Nucleotide-binding</keyword>
<evidence type="ECO:0000256" key="3">
    <source>
        <dbReference type="ARBA" id="ARBA00011209"/>
    </source>
</evidence>
<organism evidence="15 16">
    <name type="scientific">Cerasicoccus arenae</name>
    <dbReference type="NCBI Taxonomy" id="424488"/>
    <lineage>
        <taxon>Bacteria</taxon>
        <taxon>Pseudomonadati</taxon>
        <taxon>Verrucomicrobiota</taxon>
        <taxon>Opitutia</taxon>
        <taxon>Puniceicoccales</taxon>
        <taxon>Cerasicoccaceae</taxon>
        <taxon>Cerasicoccus</taxon>
    </lineage>
</organism>
<dbReference type="GO" id="GO:0000287">
    <property type="term" value="F:magnesium ion binding"/>
    <property type="evidence" value="ECO:0007669"/>
    <property type="project" value="UniProtKB-UniRule"/>
</dbReference>
<dbReference type="PROSITE" id="PS50862">
    <property type="entry name" value="AA_TRNA_LIGASE_II"/>
    <property type="match status" value="1"/>
</dbReference>
<evidence type="ECO:0000256" key="4">
    <source>
        <dbReference type="ARBA" id="ARBA00022490"/>
    </source>
</evidence>
<evidence type="ECO:0000256" key="7">
    <source>
        <dbReference type="ARBA" id="ARBA00022741"/>
    </source>
</evidence>
<gene>
    <name evidence="13 15" type="primary">pheS</name>
    <name evidence="15" type="ORF">GCM10007047_04200</name>
</gene>
<accession>A0A8J3D9B0</accession>
<reference evidence="15" key="1">
    <citation type="journal article" date="2014" name="Int. J. Syst. Evol. Microbiol.">
        <title>Complete genome sequence of Corynebacterium casei LMG S-19264T (=DSM 44701T), isolated from a smear-ripened cheese.</title>
        <authorList>
            <consortium name="US DOE Joint Genome Institute (JGI-PGF)"/>
            <person name="Walter F."/>
            <person name="Albersmeier A."/>
            <person name="Kalinowski J."/>
            <person name="Ruckert C."/>
        </authorList>
    </citation>
    <scope>NUCLEOTIDE SEQUENCE</scope>
    <source>
        <strain evidence="15">KCTC 12870</strain>
    </source>
</reference>
<feature type="binding site" evidence="13">
    <location>
        <position position="266"/>
    </location>
    <ligand>
        <name>Mg(2+)</name>
        <dbReference type="ChEBI" id="CHEBI:18420"/>
        <note>shared with beta subunit</note>
    </ligand>
</feature>
<comment type="caution">
    <text evidence="15">The sequence shown here is derived from an EMBL/GenBank/DDBJ whole genome shotgun (WGS) entry which is preliminary data.</text>
</comment>
<protein>
    <recommendedName>
        <fullName evidence="13">Phenylalanine--tRNA ligase alpha subunit</fullName>
        <ecNumber evidence="13">6.1.1.20</ecNumber>
    </recommendedName>
    <alternativeName>
        <fullName evidence="13">Phenylalanyl-tRNA synthetase alpha subunit</fullName>
        <shortName evidence="13">PheRS</shortName>
    </alternativeName>
</protein>
<evidence type="ECO:0000256" key="1">
    <source>
        <dbReference type="ARBA" id="ARBA00004496"/>
    </source>
</evidence>
<evidence type="ECO:0000259" key="14">
    <source>
        <dbReference type="PROSITE" id="PS50862"/>
    </source>
</evidence>
<evidence type="ECO:0000256" key="11">
    <source>
        <dbReference type="ARBA" id="ARBA00023146"/>
    </source>
</evidence>
<comment type="subcellular location">
    <subcellularLocation>
        <location evidence="1 13">Cytoplasm</location>
    </subcellularLocation>
</comment>
<dbReference type="InterPro" id="IPR004529">
    <property type="entry name" value="Phe-tRNA-synth_IIc_asu"/>
</dbReference>
<dbReference type="GO" id="GO:0006432">
    <property type="term" value="P:phenylalanyl-tRNA aminoacylation"/>
    <property type="evidence" value="ECO:0007669"/>
    <property type="project" value="UniProtKB-UniRule"/>
</dbReference>
<dbReference type="PANTHER" id="PTHR11538">
    <property type="entry name" value="PHENYLALANYL-TRNA SYNTHETASE"/>
    <property type="match status" value="1"/>
</dbReference>
<dbReference type="SUPFAM" id="SSF46589">
    <property type="entry name" value="tRNA-binding arm"/>
    <property type="match status" value="1"/>
</dbReference>
<dbReference type="RefSeq" id="WP_189511378.1">
    <property type="nucleotide sequence ID" value="NZ_BMXG01000002.1"/>
</dbReference>
<dbReference type="Pfam" id="PF01409">
    <property type="entry name" value="tRNA-synt_2d"/>
    <property type="match status" value="1"/>
</dbReference>
<keyword evidence="10 13" id="KW-0648">Protein biosynthesis</keyword>
<dbReference type="AlphaFoldDB" id="A0A8J3D9B0"/>
<dbReference type="InterPro" id="IPR045864">
    <property type="entry name" value="aa-tRNA-synth_II/BPL/LPL"/>
</dbReference>
<evidence type="ECO:0000313" key="16">
    <source>
        <dbReference type="Proteomes" id="UP000642829"/>
    </source>
</evidence>
<dbReference type="GO" id="GO:0005737">
    <property type="term" value="C:cytoplasm"/>
    <property type="evidence" value="ECO:0007669"/>
    <property type="project" value="UniProtKB-SubCell"/>
</dbReference>
<keyword evidence="5 13" id="KW-0436">Ligase</keyword>
<dbReference type="InterPro" id="IPR004188">
    <property type="entry name" value="Phe-tRNA_ligase_II_N"/>
</dbReference>
<comment type="catalytic activity">
    <reaction evidence="12 13">
        <text>tRNA(Phe) + L-phenylalanine + ATP = L-phenylalanyl-tRNA(Phe) + AMP + diphosphate + H(+)</text>
        <dbReference type="Rhea" id="RHEA:19413"/>
        <dbReference type="Rhea" id="RHEA-COMP:9668"/>
        <dbReference type="Rhea" id="RHEA-COMP:9699"/>
        <dbReference type="ChEBI" id="CHEBI:15378"/>
        <dbReference type="ChEBI" id="CHEBI:30616"/>
        <dbReference type="ChEBI" id="CHEBI:33019"/>
        <dbReference type="ChEBI" id="CHEBI:58095"/>
        <dbReference type="ChEBI" id="CHEBI:78442"/>
        <dbReference type="ChEBI" id="CHEBI:78531"/>
        <dbReference type="ChEBI" id="CHEBI:456215"/>
        <dbReference type="EC" id="6.1.1.20"/>
    </reaction>
</comment>
<keyword evidence="9 13" id="KW-0460">Magnesium</keyword>
<evidence type="ECO:0000256" key="12">
    <source>
        <dbReference type="ARBA" id="ARBA00049255"/>
    </source>
</evidence>
<comment type="subunit">
    <text evidence="3 13">Tetramer of two alpha and two beta subunits.</text>
</comment>
<evidence type="ECO:0000256" key="8">
    <source>
        <dbReference type="ARBA" id="ARBA00022840"/>
    </source>
</evidence>
<keyword evidence="11 13" id="KW-0030">Aminoacyl-tRNA synthetase</keyword>
<evidence type="ECO:0000256" key="2">
    <source>
        <dbReference type="ARBA" id="ARBA00010207"/>
    </source>
</evidence>
<dbReference type="Pfam" id="PF02912">
    <property type="entry name" value="Phe_tRNA-synt_N"/>
    <property type="match status" value="1"/>
</dbReference>
<dbReference type="InterPro" id="IPR006195">
    <property type="entry name" value="aa-tRNA-synth_II"/>
</dbReference>
<keyword evidence="4 13" id="KW-0963">Cytoplasm</keyword>
<feature type="domain" description="Aminoacyl-transfer RNA synthetases class-II family profile" evidence="14">
    <location>
        <begin position="118"/>
        <end position="344"/>
    </location>
</feature>
<dbReference type="InterPro" id="IPR022911">
    <property type="entry name" value="Phe_tRNA_ligase_alpha1_bac"/>
</dbReference>
<dbReference type="Gene3D" id="3.30.930.10">
    <property type="entry name" value="Bira Bifunctional Protein, Domain 2"/>
    <property type="match status" value="1"/>
</dbReference>
<name>A0A8J3D9B0_9BACT</name>
<evidence type="ECO:0000256" key="6">
    <source>
        <dbReference type="ARBA" id="ARBA00022723"/>
    </source>
</evidence>
<keyword evidence="8 13" id="KW-0067">ATP-binding</keyword>
<evidence type="ECO:0000256" key="13">
    <source>
        <dbReference type="HAMAP-Rule" id="MF_00281"/>
    </source>
</evidence>
<proteinExistence type="inferred from homology"/>
<dbReference type="CDD" id="cd00496">
    <property type="entry name" value="PheRS_alpha_core"/>
    <property type="match status" value="1"/>
</dbReference>
<dbReference type="PANTHER" id="PTHR11538:SF41">
    <property type="entry name" value="PHENYLALANINE--TRNA LIGASE, MITOCHONDRIAL"/>
    <property type="match status" value="1"/>
</dbReference>
<comment type="cofactor">
    <cofactor evidence="13">
        <name>Mg(2+)</name>
        <dbReference type="ChEBI" id="CHEBI:18420"/>
    </cofactor>
    <text evidence="13">Binds 2 magnesium ions per tetramer.</text>
</comment>
<dbReference type="HAMAP" id="MF_00281">
    <property type="entry name" value="Phe_tRNA_synth_alpha1"/>
    <property type="match status" value="1"/>
</dbReference>
<dbReference type="InterPro" id="IPR002319">
    <property type="entry name" value="Phenylalanyl-tRNA_Synthase"/>
</dbReference>
<dbReference type="InterPro" id="IPR010978">
    <property type="entry name" value="tRNA-bd_arm"/>
</dbReference>
<dbReference type="GO" id="GO:0005524">
    <property type="term" value="F:ATP binding"/>
    <property type="evidence" value="ECO:0007669"/>
    <property type="project" value="UniProtKB-UniRule"/>
</dbReference>
<keyword evidence="16" id="KW-1185">Reference proteome</keyword>
<evidence type="ECO:0000256" key="9">
    <source>
        <dbReference type="ARBA" id="ARBA00022842"/>
    </source>
</evidence>
<dbReference type="EC" id="6.1.1.20" evidence="13"/>
<dbReference type="GO" id="GO:0000049">
    <property type="term" value="F:tRNA binding"/>
    <property type="evidence" value="ECO:0007669"/>
    <property type="project" value="InterPro"/>
</dbReference>